<dbReference type="InterPro" id="IPR029413">
    <property type="entry name" value="RG-lyase_II"/>
</dbReference>
<gene>
    <name evidence="2" type="ORF">METZ01_LOCUS54400</name>
</gene>
<dbReference type="AlphaFoldDB" id="A0A381SC00"/>
<dbReference type="Gene3D" id="2.60.40.1120">
    <property type="entry name" value="Carboxypeptidase-like, regulatory domain"/>
    <property type="match status" value="1"/>
</dbReference>
<feature type="domain" description="Rhamnogalacturonan lyase" evidence="1">
    <location>
        <begin position="217"/>
        <end position="259"/>
    </location>
</feature>
<dbReference type="InterPro" id="IPR013784">
    <property type="entry name" value="Carb-bd-like_fold"/>
</dbReference>
<name>A0A381SC00_9ZZZZ</name>
<sequence length="268" mass="29068">MRKIVLSVMVVAFSLALASNSFAKKAKYKEGSAGSGSITGTVSLKGTPMAPIIEDLTKGKNVEFCTTHPDAKDGKRARVKVAVKGGKLKDAVVFIEKIKEGKPWGDAGKFNYDFKKCDVVQKMGVIRKPTKAEKKSGGILSITNNDPDTLHNPHGYSVKGASRKTLFNKPLPNQGDIAEVTKNIGRLKEKKDKHFFLQCDQHNWMEADARIVWNPYYSVTGADGAFAIDGVPAGKYKVTAWQPYVGESTQEVTVGDGAAKADFTLTAK</sequence>
<dbReference type="Pfam" id="PF14686">
    <property type="entry name" value="fn3_3"/>
    <property type="match status" value="1"/>
</dbReference>
<reference evidence="2" key="1">
    <citation type="submission" date="2018-05" db="EMBL/GenBank/DDBJ databases">
        <authorList>
            <person name="Lanie J.A."/>
            <person name="Ng W.-L."/>
            <person name="Kazmierczak K.M."/>
            <person name="Andrzejewski T.M."/>
            <person name="Davidsen T.M."/>
            <person name="Wayne K.J."/>
            <person name="Tettelin H."/>
            <person name="Glass J.I."/>
            <person name="Rusch D."/>
            <person name="Podicherti R."/>
            <person name="Tsui H.-C.T."/>
            <person name="Winkler M.E."/>
        </authorList>
    </citation>
    <scope>NUCLEOTIDE SEQUENCE</scope>
</reference>
<proteinExistence type="predicted"/>
<dbReference type="EMBL" id="UINC01002914">
    <property type="protein sequence ID" value="SVA01546.1"/>
    <property type="molecule type" value="Genomic_DNA"/>
</dbReference>
<evidence type="ECO:0000313" key="2">
    <source>
        <dbReference type="EMBL" id="SVA01546.1"/>
    </source>
</evidence>
<evidence type="ECO:0000259" key="1">
    <source>
        <dbReference type="Pfam" id="PF14686"/>
    </source>
</evidence>
<protein>
    <recommendedName>
        <fullName evidence="1">Rhamnogalacturonan lyase domain-containing protein</fullName>
    </recommendedName>
</protein>
<organism evidence="2">
    <name type="scientific">marine metagenome</name>
    <dbReference type="NCBI Taxonomy" id="408172"/>
    <lineage>
        <taxon>unclassified sequences</taxon>
        <taxon>metagenomes</taxon>
        <taxon>ecological metagenomes</taxon>
    </lineage>
</organism>
<dbReference type="SUPFAM" id="SSF49452">
    <property type="entry name" value="Starch-binding domain-like"/>
    <property type="match status" value="1"/>
</dbReference>
<accession>A0A381SC00</accession>
<dbReference type="GO" id="GO:0030246">
    <property type="term" value="F:carbohydrate binding"/>
    <property type="evidence" value="ECO:0007669"/>
    <property type="project" value="InterPro"/>
</dbReference>